<protein>
    <recommendedName>
        <fullName evidence="4">Alanine racemase</fullName>
        <ecNumber evidence="4">5.1.1.1</ecNumber>
    </recommendedName>
</protein>
<evidence type="ECO:0000256" key="1">
    <source>
        <dbReference type="ARBA" id="ARBA00001933"/>
    </source>
</evidence>
<dbReference type="UniPathway" id="UPA00042">
    <property type="reaction ID" value="UER00497"/>
</dbReference>
<feature type="modified residue" description="N6-(pyridoxal phosphate)lysine" evidence="4 5">
    <location>
        <position position="33"/>
    </location>
</feature>
<dbReference type="AlphaFoldDB" id="A0A1W1WSK2"/>
<dbReference type="Proteomes" id="UP000192602">
    <property type="component" value="Unassembled WGS sequence"/>
</dbReference>
<evidence type="ECO:0000256" key="2">
    <source>
        <dbReference type="ARBA" id="ARBA00022898"/>
    </source>
</evidence>
<dbReference type="EMBL" id="FWWZ01000001">
    <property type="protein sequence ID" value="SMC09020.1"/>
    <property type="molecule type" value="Genomic_DNA"/>
</dbReference>
<dbReference type="PANTHER" id="PTHR30511:SF0">
    <property type="entry name" value="ALANINE RACEMASE, CATABOLIC-RELATED"/>
    <property type="match status" value="1"/>
</dbReference>
<feature type="active site" description="Proton acceptor; specific for D-alanine" evidence="4">
    <location>
        <position position="33"/>
    </location>
</feature>
<dbReference type="CDD" id="cd00430">
    <property type="entry name" value="PLPDE_III_AR"/>
    <property type="match status" value="1"/>
</dbReference>
<dbReference type="Pfam" id="PF00842">
    <property type="entry name" value="Ala_racemase_C"/>
    <property type="match status" value="1"/>
</dbReference>
<keyword evidence="9" id="KW-1185">Reference proteome</keyword>
<proteinExistence type="inferred from homology"/>
<dbReference type="RefSeq" id="WP_084275273.1">
    <property type="nucleotide sequence ID" value="NZ_AP026671.1"/>
</dbReference>
<accession>A0A1W1WSK2</accession>
<dbReference type="OrthoDB" id="9813814at2"/>
<dbReference type="Pfam" id="PF01168">
    <property type="entry name" value="Ala_racemase_N"/>
    <property type="match status" value="1"/>
</dbReference>
<dbReference type="HAMAP" id="MF_01201">
    <property type="entry name" value="Ala_racemase"/>
    <property type="match status" value="1"/>
</dbReference>
<dbReference type="EC" id="5.1.1.1" evidence="4"/>
<comment type="pathway">
    <text evidence="4">Amino-acid biosynthesis; D-alanine biosynthesis; D-alanine from L-alanine: step 1/1.</text>
</comment>
<dbReference type="SUPFAM" id="SSF50621">
    <property type="entry name" value="Alanine racemase C-terminal domain-like"/>
    <property type="match status" value="1"/>
</dbReference>
<evidence type="ECO:0000256" key="6">
    <source>
        <dbReference type="PIRSR" id="PIRSR600821-52"/>
    </source>
</evidence>
<comment type="cofactor">
    <cofactor evidence="1 4 5">
        <name>pyridoxal 5'-phosphate</name>
        <dbReference type="ChEBI" id="CHEBI:597326"/>
    </cofactor>
</comment>
<evidence type="ECO:0000313" key="8">
    <source>
        <dbReference type="EMBL" id="SMC09020.1"/>
    </source>
</evidence>
<keyword evidence="3 4" id="KW-0413">Isomerase</keyword>
<dbReference type="NCBIfam" id="NF000791">
    <property type="entry name" value="PRK00053.2-2"/>
    <property type="match status" value="1"/>
</dbReference>
<evidence type="ECO:0000256" key="3">
    <source>
        <dbReference type="ARBA" id="ARBA00023235"/>
    </source>
</evidence>
<reference evidence="9" key="1">
    <citation type="submission" date="2017-04" db="EMBL/GenBank/DDBJ databases">
        <authorList>
            <person name="Varghese N."/>
            <person name="Submissions S."/>
        </authorList>
    </citation>
    <scope>NUCLEOTIDE SEQUENCE [LARGE SCALE GENOMIC DNA]</scope>
    <source>
        <strain evidence="9">DSM 16512</strain>
    </source>
</reference>
<feature type="binding site" evidence="4 6">
    <location>
        <position position="116"/>
    </location>
    <ligand>
        <name>substrate</name>
    </ligand>
</feature>
<dbReference type="InterPro" id="IPR029066">
    <property type="entry name" value="PLP-binding_barrel"/>
</dbReference>
<dbReference type="GO" id="GO:0005829">
    <property type="term" value="C:cytosol"/>
    <property type="evidence" value="ECO:0007669"/>
    <property type="project" value="TreeGrafter"/>
</dbReference>
<feature type="domain" description="Alanine racemase C-terminal" evidence="7">
    <location>
        <begin position="226"/>
        <end position="333"/>
    </location>
</feature>
<dbReference type="SUPFAM" id="SSF51419">
    <property type="entry name" value="PLP-binding barrel"/>
    <property type="match status" value="1"/>
</dbReference>
<comment type="similarity">
    <text evidence="4">Belongs to the alanine racemase family.</text>
</comment>
<dbReference type="InterPro" id="IPR009006">
    <property type="entry name" value="Ala_racemase/Decarboxylase_C"/>
</dbReference>
<sequence length="334" mass="37888">MAYIKLSKNAFFHNLELIAKKAGGNEKVAIVLKDNAYGHGLLEIAKLASEYGIKRAVVRNTAEAKEIENLFDYILILADAPQQKEKFHYTINSLEDLKRFPTGSHIELKIDTGMHRNGIVPDELEEAFKIIQKRALNLKGVFTHFRSADELSSELFWQERNFDEVKKRSLELVKRYELPKPLFHSCNSAALFRKQRIEDDFARVGIAAYGYLETDEIFKSPPLKPVLSLWARRLSSRVLKKGQRVGYGGVFEADRDMVVSAYDIGYGDGIFRAQKSIVDGKILGRVSMDNIIVEGKQDKICIFDDAKRVAKEIGTISYEVLVKLSPNLARIVCE</sequence>
<dbReference type="SMART" id="SM01005">
    <property type="entry name" value="Ala_racemase_C"/>
    <property type="match status" value="1"/>
</dbReference>
<dbReference type="InterPro" id="IPR001608">
    <property type="entry name" value="Ala_racemase_N"/>
</dbReference>
<evidence type="ECO:0000256" key="4">
    <source>
        <dbReference type="HAMAP-Rule" id="MF_01201"/>
    </source>
</evidence>
<name>A0A1W1WSK2_9BACT</name>
<dbReference type="GO" id="GO:0030170">
    <property type="term" value="F:pyridoxal phosphate binding"/>
    <property type="evidence" value="ECO:0007669"/>
    <property type="project" value="UniProtKB-UniRule"/>
</dbReference>
<dbReference type="STRING" id="1069081.SAMN05660197_0814"/>
<keyword evidence="2 4" id="KW-0663">Pyridoxal phosphate</keyword>
<gene>
    <name evidence="8" type="ORF">SAMN05660197_0814</name>
</gene>
<organism evidence="8 9">
    <name type="scientific">Nitratiruptor tergarcus DSM 16512</name>
    <dbReference type="NCBI Taxonomy" id="1069081"/>
    <lineage>
        <taxon>Bacteria</taxon>
        <taxon>Pseudomonadati</taxon>
        <taxon>Campylobacterota</taxon>
        <taxon>Epsilonproteobacteria</taxon>
        <taxon>Nautiliales</taxon>
        <taxon>Nitratiruptoraceae</taxon>
        <taxon>Nitratiruptor</taxon>
    </lineage>
</organism>
<comment type="function">
    <text evidence="4">Catalyzes the interconversion of L-alanine and D-alanine. May also act on other amino acids.</text>
</comment>
<dbReference type="InterPro" id="IPR000821">
    <property type="entry name" value="Ala_racemase"/>
</dbReference>
<evidence type="ECO:0000259" key="7">
    <source>
        <dbReference type="SMART" id="SM01005"/>
    </source>
</evidence>
<dbReference type="PANTHER" id="PTHR30511">
    <property type="entry name" value="ALANINE RACEMASE"/>
    <property type="match status" value="1"/>
</dbReference>
<comment type="catalytic activity">
    <reaction evidence="4">
        <text>L-alanine = D-alanine</text>
        <dbReference type="Rhea" id="RHEA:20249"/>
        <dbReference type="ChEBI" id="CHEBI:57416"/>
        <dbReference type="ChEBI" id="CHEBI:57972"/>
        <dbReference type="EC" id="5.1.1.1"/>
    </reaction>
</comment>
<dbReference type="GO" id="GO:0008784">
    <property type="term" value="F:alanine racemase activity"/>
    <property type="evidence" value="ECO:0007669"/>
    <property type="project" value="UniProtKB-UniRule"/>
</dbReference>
<evidence type="ECO:0000313" key="9">
    <source>
        <dbReference type="Proteomes" id="UP000192602"/>
    </source>
</evidence>
<evidence type="ECO:0000256" key="5">
    <source>
        <dbReference type="PIRSR" id="PIRSR600821-50"/>
    </source>
</evidence>
<feature type="active site" description="Proton acceptor; specific for L-alanine" evidence="4">
    <location>
        <position position="247"/>
    </location>
</feature>
<dbReference type="NCBIfam" id="TIGR00492">
    <property type="entry name" value="alr"/>
    <property type="match status" value="1"/>
</dbReference>
<dbReference type="PRINTS" id="PR00992">
    <property type="entry name" value="ALARACEMASE"/>
</dbReference>
<dbReference type="InterPro" id="IPR011079">
    <property type="entry name" value="Ala_racemase_C"/>
</dbReference>
<dbReference type="GO" id="GO:0030632">
    <property type="term" value="P:D-alanine biosynthetic process"/>
    <property type="evidence" value="ECO:0007669"/>
    <property type="project" value="UniProtKB-UniRule"/>
</dbReference>
<dbReference type="Gene3D" id="3.20.20.10">
    <property type="entry name" value="Alanine racemase"/>
    <property type="match status" value="1"/>
</dbReference>
<dbReference type="Gene3D" id="2.40.37.10">
    <property type="entry name" value="Lyase, Ornithine Decarboxylase, Chain A, domain 1"/>
    <property type="match status" value="1"/>
</dbReference>
<feature type="binding site" evidence="4 6">
    <location>
        <position position="288"/>
    </location>
    <ligand>
        <name>substrate</name>
    </ligand>
</feature>